<dbReference type="AlphaFoldDB" id="A0A0D4ZZZ5"/>
<reference evidence="2" key="1">
    <citation type="submission" date="2014-09" db="EMBL/GenBank/DDBJ databases">
        <title>The mobilome of the heavy metals and metalloids hypertolerant bacteria from the Lubin copper mine (Poland).</title>
        <authorList>
            <person name="Dziewit L."/>
            <person name="Bartosik D."/>
        </authorList>
    </citation>
    <scope>NUCLEOTIDE SEQUENCE</scope>
    <source>
        <plasmid evidence="2">pLM16A1</plasmid>
    </source>
</reference>
<geneLocation type="plasmid" evidence="2">
    <name>pLM16A1</name>
</geneLocation>
<keyword evidence="2" id="KW-0614">Plasmid</keyword>
<evidence type="ECO:0000313" key="2">
    <source>
        <dbReference type="EMBL" id="AJW29852.1"/>
    </source>
</evidence>
<feature type="signal peptide" evidence="1">
    <location>
        <begin position="1"/>
        <end position="23"/>
    </location>
</feature>
<organism evidence="2">
    <name type="scientific">Achromobacter sp. LM16</name>
    <dbReference type="NCBI Taxonomy" id="1449778"/>
    <lineage>
        <taxon>Bacteria</taxon>
        <taxon>Pseudomonadati</taxon>
        <taxon>Pseudomonadota</taxon>
        <taxon>Betaproteobacteria</taxon>
        <taxon>Burkholderiales</taxon>
        <taxon>Alcaligenaceae</taxon>
        <taxon>Achromobacter</taxon>
    </lineage>
</organism>
<gene>
    <name evidence="2" type="ORF">pLM16A1_p10</name>
</gene>
<feature type="chain" id="PRO_5002290473" description="Outer membrane protein" evidence="1">
    <location>
        <begin position="24"/>
        <end position="112"/>
    </location>
</feature>
<proteinExistence type="predicted"/>
<keyword evidence="1" id="KW-0732">Signal</keyword>
<evidence type="ECO:0008006" key="3">
    <source>
        <dbReference type="Google" id="ProtNLM"/>
    </source>
</evidence>
<sequence>MKLRNSFPLAAVAALLIASTAHAGQDADAARFSIMAPVQAAYDAYQVTASRAQNTMDSIEAELREPGLSAERRELLAVSLATLRAREAAALERLHAESALAQLKMADWNASR</sequence>
<accession>A0A0D4ZZZ5</accession>
<name>A0A0D4ZZZ5_9BURK</name>
<dbReference type="RefSeq" id="WP_032490913.1">
    <property type="nucleotide sequence ID" value="NZ_KM659090.1"/>
</dbReference>
<evidence type="ECO:0000256" key="1">
    <source>
        <dbReference type="SAM" id="SignalP"/>
    </source>
</evidence>
<protein>
    <recommendedName>
        <fullName evidence="3">Outer membrane protein</fullName>
    </recommendedName>
</protein>
<dbReference type="EMBL" id="KM659090">
    <property type="protein sequence ID" value="AJW29852.1"/>
    <property type="molecule type" value="Genomic_DNA"/>
</dbReference>